<feature type="coiled-coil region" evidence="1">
    <location>
        <begin position="156"/>
        <end position="183"/>
    </location>
</feature>
<organism evidence="3 4">
    <name type="scientific">Atlantibacter hermannii NBRC 105704</name>
    <dbReference type="NCBI Taxonomy" id="1115512"/>
    <lineage>
        <taxon>Bacteria</taxon>
        <taxon>Pseudomonadati</taxon>
        <taxon>Pseudomonadota</taxon>
        <taxon>Gammaproteobacteria</taxon>
        <taxon>Enterobacterales</taxon>
        <taxon>Enterobacteriaceae</taxon>
        <taxon>Atlantibacter</taxon>
    </lineage>
</organism>
<keyword evidence="1" id="KW-0175">Coiled coil</keyword>
<accession>H5V203</accession>
<proteinExistence type="predicted"/>
<reference evidence="3 4" key="1">
    <citation type="submission" date="2012-02" db="EMBL/GenBank/DDBJ databases">
        <title>Whole genome shotgun sequence of Escherichia hermannii NBRC 105704.</title>
        <authorList>
            <person name="Yoshida I."/>
            <person name="Hosoyama A."/>
            <person name="Tsuchikane K."/>
            <person name="Katsumata H."/>
            <person name="Yamazaki S."/>
            <person name="Fujita N."/>
        </authorList>
    </citation>
    <scope>NUCLEOTIDE SEQUENCE [LARGE SCALE GENOMIC DNA]</scope>
    <source>
        <strain evidence="3 4">NBRC 105704</strain>
    </source>
</reference>
<dbReference type="GO" id="GO:0003677">
    <property type="term" value="F:DNA binding"/>
    <property type="evidence" value="ECO:0007669"/>
    <property type="project" value="InterPro"/>
</dbReference>
<dbReference type="GeneID" id="92828603"/>
<evidence type="ECO:0000313" key="4">
    <source>
        <dbReference type="Proteomes" id="UP000010297"/>
    </source>
</evidence>
<evidence type="ECO:0000259" key="2">
    <source>
        <dbReference type="Pfam" id="PF03374"/>
    </source>
</evidence>
<dbReference type="RefSeq" id="WP_002435588.1">
    <property type="nucleotide sequence ID" value="NZ_BAFF01000005.1"/>
</dbReference>
<name>H5V203_ATLHE</name>
<gene>
    <name evidence="3" type="ORF">EH105704_05_00170</name>
</gene>
<keyword evidence="4" id="KW-1185">Reference proteome</keyword>
<dbReference type="Pfam" id="PF03374">
    <property type="entry name" value="ANT"/>
    <property type="match status" value="1"/>
</dbReference>
<dbReference type="AlphaFoldDB" id="H5V203"/>
<dbReference type="EMBL" id="BAFF01000005">
    <property type="protein sequence ID" value="GAB52011.1"/>
    <property type="molecule type" value="Genomic_DNA"/>
</dbReference>
<sequence length="298" mass="34317">MNELKLVVDNDNFFKLTGEVNISGSTFIGKEFKGQKVMAVEDLMTVTEMEKEAIKKVIQRIKDYMVCGEDYIKVDGDELRKLKEISDFHQGTNCPLVIPARTAHLLFFTRNGLDQITQKVDGGRFLWDALKREYFDVAEQPVFKVPQTFAEALMLAGQLETERAQLELENKEKEQLLIQQEEEHETFLDMFFDEGKAINIGTFAKITGVFGKIQMFEYLRNSGVMMQSNGNEPYQQYMKHFKICGIHNTPLLKCSSAKWLLNRMVKDNLISKSKKEWCYEEIKAKYSNDLDAVLAAAM</sequence>
<dbReference type="InterPro" id="IPR005039">
    <property type="entry name" value="Ant_C"/>
</dbReference>
<feature type="domain" description="Antirepressor protein C-terminal" evidence="2">
    <location>
        <begin position="186"/>
        <end position="239"/>
    </location>
</feature>
<comment type="caution">
    <text evidence="3">The sequence shown here is derived from an EMBL/GenBank/DDBJ whole genome shotgun (WGS) entry which is preliminary data.</text>
</comment>
<protein>
    <submittedName>
        <fullName evidence="3">Putative antirepressor</fullName>
    </submittedName>
</protein>
<evidence type="ECO:0000313" key="3">
    <source>
        <dbReference type="EMBL" id="GAB52011.1"/>
    </source>
</evidence>
<evidence type="ECO:0000256" key="1">
    <source>
        <dbReference type="SAM" id="Coils"/>
    </source>
</evidence>
<dbReference type="Proteomes" id="UP000010297">
    <property type="component" value="Unassembled WGS sequence"/>
</dbReference>